<evidence type="ECO:0000256" key="6">
    <source>
        <dbReference type="ARBA" id="ARBA00034125"/>
    </source>
</evidence>
<organism evidence="9 10">
    <name type="scientific">Sellimonas intestinalis</name>
    <dbReference type="NCBI Taxonomy" id="1653434"/>
    <lineage>
        <taxon>Bacteria</taxon>
        <taxon>Bacillati</taxon>
        <taxon>Bacillota</taxon>
        <taxon>Clostridia</taxon>
        <taxon>Lachnospirales</taxon>
        <taxon>Lachnospiraceae</taxon>
        <taxon>Sellimonas</taxon>
    </lineage>
</organism>
<protein>
    <submittedName>
        <fullName evidence="9">Threonine/serine exporter</fullName>
    </submittedName>
</protein>
<feature type="domain" description="Threonine/serine exporter-like N-terminal" evidence="8">
    <location>
        <begin position="9"/>
        <end position="247"/>
    </location>
</feature>
<dbReference type="OrthoDB" id="9813917at2"/>
<keyword evidence="10" id="KW-1185">Reference proteome</keyword>
<accession>A0A3E3K6T2</accession>
<dbReference type="InterPro" id="IPR050539">
    <property type="entry name" value="ThrE_Dicarb/AminoAcid_Exp"/>
</dbReference>
<dbReference type="GO" id="GO:0015744">
    <property type="term" value="P:succinate transport"/>
    <property type="evidence" value="ECO:0007669"/>
    <property type="project" value="TreeGrafter"/>
</dbReference>
<dbReference type="EMBL" id="QVLX01000001">
    <property type="protein sequence ID" value="RGE90295.1"/>
    <property type="molecule type" value="Genomic_DNA"/>
</dbReference>
<evidence type="ECO:0000259" key="8">
    <source>
        <dbReference type="Pfam" id="PF06738"/>
    </source>
</evidence>
<evidence type="ECO:0000313" key="10">
    <source>
        <dbReference type="Proteomes" id="UP000261080"/>
    </source>
</evidence>
<comment type="caution">
    <text evidence="9">The sequence shown here is derived from an EMBL/GenBank/DDBJ whole genome shotgun (WGS) entry which is preliminary data.</text>
</comment>
<dbReference type="AlphaFoldDB" id="A0A3E3K6T2"/>
<evidence type="ECO:0000313" key="9">
    <source>
        <dbReference type="EMBL" id="RGE90295.1"/>
    </source>
</evidence>
<name>A0A3E3K6T2_9FIRM</name>
<dbReference type="InterPro" id="IPR010619">
    <property type="entry name" value="ThrE-like_N"/>
</dbReference>
<evidence type="ECO:0000256" key="4">
    <source>
        <dbReference type="ARBA" id="ARBA00022989"/>
    </source>
</evidence>
<dbReference type="RefSeq" id="WP_048622268.1">
    <property type="nucleotide sequence ID" value="NZ_BAABYU010000001.1"/>
</dbReference>
<keyword evidence="4 7" id="KW-1133">Transmembrane helix</keyword>
<dbReference type="GO" id="GO:0022857">
    <property type="term" value="F:transmembrane transporter activity"/>
    <property type="evidence" value="ECO:0007669"/>
    <property type="project" value="InterPro"/>
</dbReference>
<feature type="transmembrane region" description="Helical" evidence="7">
    <location>
        <begin position="193"/>
        <end position="212"/>
    </location>
</feature>
<evidence type="ECO:0000256" key="1">
    <source>
        <dbReference type="ARBA" id="ARBA00004651"/>
    </source>
</evidence>
<comment type="similarity">
    <text evidence="6">Belongs to the ThrE exporter (TC 2.A.79) family.</text>
</comment>
<evidence type="ECO:0000256" key="3">
    <source>
        <dbReference type="ARBA" id="ARBA00022692"/>
    </source>
</evidence>
<comment type="subcellular location">
    <subcellularLocation>
        <location evidence="1">Cell membrane</location>
        <topology evidence="1">Multi-pass membrane protein</topology>
    </subcellularLocation>
</comment>
<keyword evidence="2" id="KW-1003">Cell membrane</keyword>
<dbReference type="Pfam" id="PF06738">
    <property type="entry name" value="ThrE"/>
    <property type="match status" value="1"/>
</dbReference>
<keyword evidence="5 7" id="KW-0472">Membrane</keyword>
<feature type="transmembrane region" description="Helical" evidence="7">
    <location>
        <begin position="163"/>
        <end position="181"/>
    </location>
</feature>
<evidence type="ECO:0000256" key="5">
    <source>
        <dbReference type="ARBA" id="ARBA00023136"/>
    </source>
</evidence>
<gene>
    <name evidence="9" type="ORF">DW016_01445</name>
</gene>
<dbReference type="PANTHER" id="PTHR34390">
    <property type="entry name" value="UPF0442 PROTEIN YJJB-RELATED"/>
    <property type="match status" value="1"/>
</dbReference>
<feature type="transmembrane region" description="Helical" evidence="7">
    <location>
        <begin position="224"/>
        <end position="248"/>
    </location>
</feature>
<dbReference type="GO" id="GO:0005886">
    <property type="term" value="C:plasma membrane"/>
    <property type="evidence" value="ECO:0007669"/>
    <property type="project" value="UniProtKB-SubCell"/>
</dbReference>
<keyword evidence="3 7" id="KW-0812">Transmembrane</keyword>
<proteinExistence type="inferred from homology"/>
<reference evidence="9 10" key="1">
    <citation type="submission" date="2018-08" db="EMBL/GenBank/DDBJ databases">
        <title>A genome reference for cultivated species of the human gut microbiota.</title>
        <authorList>
            <person name="Zou Y."/>
            <person name="Xue W."/>
            <person name="Luo G."/>
        </authorList>
    </citation>
    <scope>NUCLEOTIDE SEQUENCE [LARGE SCALE GENOMIC DNA]</scope>
    <source>
        <strain evidence="9 10">AF37-2AT</strain>
    </source>
</reference>
<evidence type="ECO:0000256" key="7">
    <source>
        <dbReference type="SAM" id="Phobius"/>
    </source>
</evidence>
<dbReference type="Proteomes" id="UP000261080">
    <property type="component" value="Unassembled WGS sequence"/>
</dbReference>
<feature type="transmembrane region" description="Helical" evidence="7">
    <location>
        <begin position="115"/>
        <end position="133"/>
    </location>
</feature>
<evidence type="ECO:0000256" key="2">
    <source>
        <dbReference type="ARBA" id="ARBA00022475"/>
    </source>
</evidence>
<sequence length="257" mass="27142">MDYKLLMNTAMLAGKLMLENGAETYRVEDTMHHILKTSHLEVVEILVVLTGITASISGEEVAPVTLIQGIEKRGTNLSVIEQVNQISRRYCGAEIELIDAYEELKRVESVPYPPLLAFFIPLVVAVGFTISFGGSLYDVLATLIVGLLLSSVMAGAKVIGIDGLILDIATSFGVGLMAVVMKKVMGEAINLDTVVIGSIMPLVPGVAITNAVRDTLQGDYISGCARILEAFLKAAAIALGVGVAFAIFGNGMTGGIL</sequence>
<dbReference type="PANTHER" id="PTHR34390:SF2">
    <property type="entry name" value="SUCCINATE TRANSPORTER SUBUNIT YJJP-RELATED"/>
    <property type="match status" value="1"/>
</dbReference>